<dbReference type="PANTHER" id="PTHR12110:SF21">
    <property type="entry name" value="XYLOSE ISOMERASE-LIKE TIM BARREL DOMAIN-CONTAINING PROTEIN"/>
    <property type="match status" value="1"/>
</dbReference>
<dbReference type="Gene3D" id="3.20.20.150">
    <property type="entry name" value="Divalent-metal-dependent TIM barrel enzymes"/>
    <property type="match status" value="1"/>
</dbReference>
<dbReference type="RefSeq" id="WP_131017117.1">
    <property type="nucleotide sequence ID" value="NZ_SIRE01000025.1"/>
</dbReference>
<protein>
    <submittedName>
        <fullName evidence="2">Sugar phosphate isomerase/epimerase</fullName>
    </submittedName>
</protein>
<keyword evidence="3" id="KW-1185">Reference proteome</keyword>
<evidence type="ECO:0000313" key="2">
    <source>
        <dbReference type="EMBL" id="TBL71540.1"/>
    </source>
</evidence>
<comment type="caution">
    <text evidence="2">The sequence shown here is derived from an EMBL/GenBank/DDBJ whole genome shotgun (WGS) entry which is preliminary data.</text>
</comment>
<accession>A0A4Q9DJI2</accession>
<feature type="domain" description="Xylose isomerase-like TIM barrel" evidence="1">
    <location>
        <begin position="21"/>
        <end position="267"/>
    </location>
</feature>
<name>A0A4Q9DJI2_9BACL</name>
<reference evidence="2 3" key="1">
    <citation type="submission" date="2019-02" db="EMBL/GenBank/DDBJ databases">
        <title>Paenibacillus sp. nov., isolated from surface-sterilized tissue of Thalictrum simplex L.</title>
        <authorList>
            <person name="Tuo L."/>
        </authorList>
    </citation>
    <scope>NUCLEOTIDE SEQUENCE [LARGE SCALE GENOMIC DNA]</scope>
    <source>
        <strain evidence="2 3">N2SHLJ1</strain>
    </source>
</reference>
<dbReference type="InterPro" id="IPR050312">
    <property type="entry name" value="IolE/XylAMocC-like"/>
</dbReference>
<evidence type="ECO:0000259" key="1">
    <source>
        <dbReference type="Pfam" id="PF01261"/>
    </source>
</evidence>
<organism evidence="2 3">
    <name type="scientific">Paenibacillus thalictri</name>
    <dbReference type="NCBI Taxonomy" id="2527873"/>
    <lineage>
        <taxon>Bacteria</taxon>
        <taxon>Bacillati</taxon>
        <taxon>Bacillota</taxon>
        <taxon>Bacilli</taxon>
        <taxon>Bacillales</taxon>
        <taxon>Paenibacillaceae</taxon>
        <taxon>Paenibacillus</taxon>
    </lineage>
</organism>
<dbReference type="OrthoDB" id="9782626at2"/>
<dbReference type="GO" id="GO:0016853">
    <property type="term" value="F:isomerase activity"/>
    <property type="evidence" value="ECO:0007669"/>
    <property type="project" value="UniProtKB-KW"/>
</dbReference>
<dbReference type="PANTHER" id="PTHR12110">
    <property type="entry name" value="HYDROXYPYRUVATE ISOMERASE"/>
    <property type="match status" value="1"/>
</dbReference>
<keyword evidence="2" id="KW-0413">Isomerase</keyword>
<gene>
    <name evidence="2" type="ORF">EYB31_29620</name>
</gene>
<evidence type="ECO:0000313" key="3">
    <source>
        <dbReference type="Proteomes" id="UP000293142"/>
    </source>
</evidence>
<dbReference type="Pfam" id="PF01261">
    <property type="entry name" value="AP_endonuc_2"/>
    <property type="match status" value="1"/>
</dbReference>
<dbReference type="InterPro" id="IPR013022">
    <property type="entry name" value="Xyl_isomerase-like_TIM-brl"/>
</dbReference>
<sequence length="282" mass="30858">MIKGVTKAGLGNVGTIEQYIASASRYGFGAVDCSGKELEDWIAQEGLEHASSYLQEHQVRIGTIGLSAEWRQSEDKFREGLTRLTQDAAAAAALGCQSCTTYILPSTDSNAAHFMALATRRLRVCADILEAYGIRLGLEFVGPHHLRSKWANPFIWDMSSTLDWIDTINKGNVGLLFDAYHWYTISGTKEDILKLNASQIVHAHINDAKAVPISEVLDNDRLYPGEGVIPLTDFLQGLQAIGYKGVISQEILMPQPVTAPAEELFAKSQLAFQKVYAAAGLE</sequence>
<proteinExistence type="predicted"/>
<dbReference type="SUPFAM" id="SSF51658">
    <property type="entry name" value="Xylose isomerase-like"/>
    <property type="match status" value="1"/>
</dbReference>
<dbReference type="EMBL" id="SIRE01000025">
    <property type="protein sequence ID" value="TBL71540.1"/>
    <property type="molecule type" value="Genomic_DNA"/>
</dbReference>
<dbReference type="Proteomes" id="UP000293142">
    <property type="component" value="Unassembled WGS sequence"/>
</dbReference>
<dbReference type="AlphaFoldDB" id="A0A4Q9DJI2"/>
<dbReference type="InterPro" id="IPR036237">
    <property type="entry name" value="Xyl_isomerase-like_sf"/>
</dbReference>